<evidence type="ECO:0000313" key="2">
    <source>
        <dbReference type="Proteomes" id="UP001281147"/>
    </source>
</evidence>
<organism evidence="1 2">
    <name type="scientific">Vermiconidia calcicola</name>
    <dbReference type="NCBI Taxonomy" id="1690605"/>
    <lineage>
        <taxon>Eukaryota</taxon>
        <taxon>Fungi</taxon>
        <taxon>Dikarya</taxon>
        <taxon>Ascomycota</taxon>
        <taxon>Pezizomycotina</taxon>
        <taxon>Dothideomycetes</taxon>
        <taxon>Dothideomycetidae</taxon>
        <taxon>Mycosphaerellales</taxon>
        <taxon>Extremaceae</taxon>
        <taxon>Vermiconidia</taxon>
    </lineage>
</organism>
<keyword evidence="2" id="KW-1185">Reference proteome</keyword>
<proteinExistence type="predicted"/>
<sequence>MREASHLEAGTQLDSGTALLILPGTVTGEITGTIVPVGAASELLPAGPAGIRSLYTNQWTIQTTNSNDTILVNADAVLQYANEALYGLASVRFEGWPGTNISYEAFIGQVSANFNTGRAFLDVYKLAPTGRVDGQPILALLPPGSPEAAEAAR</sequence>
<dbReference type="EMBL" id="JAUTXU010000074">
    <property type="protein sequence ID" value="KAK3711657.1"/>
    <property type="molecule type" value="Genomic_DNA"/>
</dbReference>
<evidence type="ECO:0000313" key="1">
    <source>
        <dbReference type="EMBL" id="KAK3711657.1"/>
    </source>
</evidence>
<accession>A0ACC3N842</accession>
<comment type="caution">
    <text evidence="1">The sequence shown here is derived from an EMBL/GenBank/DDBJ whole genome shotgun (WGS) entry which is preliminary data.</text>
</comment>
<name>A0ACC3N842_9PEZI</name>
<dbReference type="Proteomes" id="UP001281147">
    <property type="component" value="Unassembled WGS sequence"/>
</dbReference>
<protein>
    <submittedName>
        <fullName evidence="1">Uncharacterized protein</fullName>
    </submittedName>
</protein>
<gene>
    <name evidence="1" type="ORF">LTR37_009433</name>
</gene>
<reference evidence="1" key="1">
    <citation type="submission" date="2023-07" db="EMBL/GenBank/DDBJ databases">
        <title>Black Yeasts Isolated from many extreme environments.</title>
        <authorList>
            <person name="Coleine C."/>
            <person name="Stajich J.E."/>
            <person name="Selbmann L."/>
        </authorList>
    </citation>
    <scope>NUCLEOTIDE SEQUENCE</scope>
    <source>
        <strain evidence="1">CCFEE 5714</strain>
    </source>
</reference>